<dbReference type="RefSeq" id="WP_371437674.1">
    <property type="nucleotide sequence ID" value="NZ_JBHSRS010000071.1"/>
</dbReference>
<organism evidence="1 2">
    <name type="scientific">Polaromonas aquatica</name>
    <dbReference type="NCBI Taxonomy" id="332657"/>
    <lineage>
        <taxon>Bacteria</taxon>
        <taxon>Pseudomonadati</taxon>
        <taxon>Pseudomonadota</taxon>
        <taxon>Betaproteobacteria</taxon>
        <taxon>Burkholderiales</taxon>
        <taxon>Comamonadaceae</taxon>
        <taxon>Polaromonas</taxon>
    </lineage>
</organism>
<evidence type="ECO:0000313" key="1">
    <source>
        <dbReference type="EMBL" id="MFC6282201.1"/>
    </source>
</evidence>
<dbReference type="EMBL" id="JBHSRS010000071">
    <property type="protein sequence ID" value="MFC6282201.1"/>
    <property type="molecule type" value="Genomic_DNA"/>
</dbReference>
<name>A0ABW1U0H4_9BURK</name>
<reference evidence="2" key="1">
    <citation type="journal article" date="2019" name="Int. J. Syst. Evol. Microbiol.">
        <title>The Global Catalogue of Microorganisms (GCM) 10K type strain sequencing project: providing services to taxonomists for standard genome sequencing and annotation.</title>
        <authorList>
            <consortium name="The Broad Institute Genomics Platform"/>
            <consortium name="The Broad Institute Genome Sequencing Center for Infectious Disease"/>
            <person name="Wu L."/>
            <person name="Ma J."/>
        </authorList>
    </citation>
    <scope>NUCLEOTIDE SEQUENCE [LARGE SCALE GENOMIC DNA]</scope>
    <source>
        <strain evidence="2">CCUG 39402</strain>
    </source>
</reference>
<protein>
    <recommendedName>
        <fullName evidence="3">Type I restriction enzyme R protein N-terminal domain-containing protein</fullName>
    </recommendedName>
</protein>
<dbReference type="Proteomes" id="UP001596270">
    <property type="component" value="Unassembled WGS sequence"/>
</dbReference>
<proteinExistence type="predicted"/>
<sequence>MTTDQVILRVVQLVERNRCSLQDEKRTQVDLAKVFADDGLNASREHRLSTNDIPDFFVDGVVIEVKIKGQRTAIYRQIERYCTHPEVKGIVLVTSKSILLPPSINGLPARVASLSKAWL</sequence>
<evidence type="ECO:0000313" key="2">
    <source>
        <dbReference type="Proteomes" id="UP001596270"/>
    </source>
</evidence>
<comment type="caution">
    <text evidence="1">The sequence shown here is derived from an EMBL/GenBank/DDBJ whole genome shotgun (WGS) entry which is preliminary data.</text>
</comment>
<gene>
    <name evidence="1" type="ORF">ACFQND_13290</name>
</gene>
<keyword evidence="2" id="KW-1185">Reference proteome</keyword>
<accession>A0ABW1U0H4</accession>
<evidence type="ECO:0008006" key="3">
    <source>
        <dbReference type="Google" id="ProtNLM"/>
    </source>
</evidence>